<evidence type="ECO:0000313" key="1">
    <source>
        <dbReference type="EMBL" id="VWC51036.1"/>
    </source>
</evidence>
<reference evidence="1 2" key="1">
    <citation type="submission" date="2019-09" db="EMBL/GenBank/DDBJ databases">
        <authorList>
            <person name="Depoorter E."/>
        </authorList>
    </citation>
    <scope>NUCLEOTIDE SEQUENCE [LARGE SCALE GENOMIC DNA]</scope>
    <source>
        <strain evidence="1">LMG 6863</strain>
    </source>
</reference>
<gene>
    <name evidence="1" type="ORF">BLA6863_07890</name>
</gene>
<dbReference type="Proteomes" id="UP000494170">
    <property type="component" value="Unassembled WGS sequence"/>
</dbReference>
<protein>
    <submittedName>
        <fullName evidence="1">Uncharacterized protein</fullName>
    </submittedName>
</protein>
<dbReference type="EMBL" id="CABVPY010000129">
    <property type="protein sequence ID" value="VWC51036.1"/>
    <property type="molecule type" value="Genomic_DNA"/>
</dbReference>
<organism evidence="1 2">
    <name type="scientific">Burkholderia lata (strain ATCC 17760 / DSM 23089 / LMG 22485 / NCIMB 9086 / R18194 / 383)</name>
    <dbReference type="NCBI Taxonomy" id="482957"/>
    <lineage>
        <taxon>Bacteria</taxon>
        <taxon>Pseudomonadati</taxon>
        <taxon>Pseudomonadota</taxon>
        <taxon>Betaproteobacteria</taxon>
        <taxon>Burkholderiales</taxon>
        <taxon>Burkholderiaceae</taxon>
        <taxon>Burkholderia</taxon>
        <taxon>Burkholderia cepacia complex</taxon>
    </lineage>
</organism>
<proteinExistence type="predicted"/>
<sequence>MSSRQDHWKVAVGAVGGFIEKAGLGERRRVLTAEGARAGRYSARGA</sequence>
<name>A0A6P2SM77_BURL3</name>
<dbReference type="AlphaFoldDB" id="A0A6P2SM77"/>
<dbReference type="RefSeq" id="WP_174948082.1">
    <property type="nucleotide sequence ID" value="NZ_CABVPY010000129.1"/>
</dbReference>
<evidence type="ECO:0000313" key="2">
    <source>
        <dbReference type="Proteomes" id="UP000494170"/>
    </source>
</evidence>
<accession>A0A6P2SM77</accession>